<dbReference type="Proteomes" id="UP001501475">
    <property type="component" value="Unassembled WGS sequence"/>
</dbReference>
<accession>A0ABN2KYV0</accession>
<organism evidence="7 8">
    <name type="scientific">Nostocoides vanveenii</name>
    <dbReference type="NCBI Taxonomy" id="330835"/>
    <lineage>
        <taxon>Bacteria</taxon>
        <taxon>Bacillati</taxon>
        <taxon>Actinomycetota</taxon>
        <taxon>Actinomycetes</taxon>
        <taxon>Micrococcales</taxon>
        <taxon>Intrasporangiaceae</taxon>
        <taxon>Nostocoides</taxon>
    </lineage>
</organism>
<evidence type="ECO:0000256" key="6">
    <source>
        <dbReference type="SAM" id="MobiDB-lite"/>
    </source>
</evidence>
<evidence type="ECO:0000256" key="4">
    <source>
        <dbReference type="HAMAP-Rule" id="MF_01368"/>
    </source>
</evidence>
<dbReference type="Pfam" id="PF01196">
    <property type="entry name" value="Ribosomal_L17"/>
    <property type="match status" value="1"/>
</dbReference>
<comment type="subunit">
    <text evidence="4">Part of the 50S ribosomal subunit. Contacts protein L32.</text>
</comment>
<evidence type="ECO:0000313" key="7">
    <source>
        <dbReference type="EMBL" id="GAA1769787.1"/>
    </source>
</evidence>
<evidence type="ECO:0000313" key="8">
    <source>
        <dbReference type="Proteomes" id="UP001501475"/>
    </source>
</evidence>
<evidence type="ECO:0000256" key="1">
    <source>
        <dbReference type="ARBA" id="ARBA00008777"/>
    </source>
</evidence>
<name>A0ABN2KYV0_9MICO</name>
<evidence type="ECO:0000256" key="5">
    <source>
        <dbReference type="RuleBase" id="RU000660"/>
    </source>
</evidence>
<dbReference type="PANTHER" id="PTHR14413:SF16">
    <property type="entry name" value="LARGE RIBOSOMAL SUBUNIT PROTEIN BL17M"/>
    <property type="match status" value="1"/>
</dbReference>
<proteinExistence type="inferred from homology"/>
<dbReference type="NCBIfam" id="TIGR00059">
    <property type="entry name" value="L17"/>
    <property type="match status" value="1"/>
</dbReference>
<dbReference type="SUPFAM" id="SSF64263">
    <property type="entry name" value="Prokaryotic ribosomal protein L17"/>
    <property type="match status" value="1"/>
</dbReference>
<dbReference type="InterPro" id="IPR047859">
    <property type="entry name" value="Ribosomal_bL17_CS"/>
</dbReference>
<gene>
    <name evidence="4" type="primary">rplQ</name>
    <name evidence="7" type="ORF">GCM10009810_30420</name>
</gene>
<dbReference type="HAMAP" id="MF_01368">
    <property type="entry name" value="Ribosomal_bL17"/>
    <property type="match status" value="1"/>
</dbReference>
<evidence type="ECO:0000256" key="2">
    <source>
        <dbReference type="ARBA" id="ARBA00022980"/>
    </source>
</evidence>
<keyword evidence="3 4" id="KW-0687">Ribonucleoprotein</keyword>
<dbReference type="PANTHER" id="PTHR14413">
    <property type="entry name" value="RIBOSOMAL PROTEIN L17"/>
    <property type="match status" value="1"/>
</dbReference>
<comment type="caution">
    <text evidence="7">The sequence shown here is derived from an EMBL/GenBank/DDBJ whole genome shotgun (WGS) entry which is preliminary data.</text>
</comment>
<dbReference type="InterPro" id="IPR000456">
    <property type="entry name" value="Ribosomal_bL17"/>
</dbReference>
<dbReference type="PROSITE" id="PS01167">
    <property type="entry name" value="RIBOSOMAL_L17"/>
    <property type="match status" value="1"/>
</dbReference>
<keyword evidence="2 4" id="KW-0689">Ribosomal protein</keyword>
<feature type="compositionally biased region" description="Basic and acidic residues" evidence="6">
    <location>
        <begin position="134"/>
        <end position="148"/>
    </location>
</feature>
<reference evidence="7 8" key="1">
    <citation type="journal article" date="2019" name="Int. J. Syst. Evol. Microbiol.">
        <title>The Global Catalogue of Microorganisms (GCM) 10K type strain sequencing project: providing services to taxonomists for standard genome sequencing and annotation.</title>
        <authorList>
            <consortium name="The Broad Institute Genomics Platform"/>
            <consortium name="The Broad Institute Genome Sequencing Center for Infectious Disease"/>
            <person name="Wu L."/>
            <person name="Ma J."/>
        </authorList>
    </citation>
    <scope>NUCLEOTIDE SEQUENCE [LARGE SCALE GENOMIC DNA]</scope>
    <source>
        <strain evidence="7 8">JCM 15591</strain>
    </source>
</reference>
<dbReference type="Gene3D" id="3.90.1030.10">
    <property type="entry name" value="Ribosomal protein L17"/>
    <property type="match status" value="1"/>
</dbReference>
<feature type="region of interest" description="Disordered" evidence="6">
    <location>
        <begin position="405"/>
        <end position="426"/>
    </location>
</feature>
<dbReference type="EMBL" id="BAAAPN010000059">
    <property type="protein sequence ID" value="GAA1769787.1"/>
    <property type="molecule type" value="Genomic_DNA"/>
</dbReference>
<comment type="similarity">
    <text evidence="1 4 5">Belongs to the bacterial ribosomal protein bL17 family.</text>
</comment>
<keyword evidence="8" id="KW-1185">Reference proteome</keyword>
<sequence>MPAPTKGPRLGGGPAHERLILANLVTALFEHDSITTTEAKAKRMRPLAERMVTFAKRGDLHARRRVIATLKDKGVVHRLFVEIAPDMAERPGGYTRITKIAARKGDNAPMAVIELVREPVSAKPKKAVVAEAEGATKRSAKDKAKADKAAAPVAEAPVADAPVAEIEDAAGAAADDAAVLASASADDVRSASAADVQDAATADVQVAPVADEIAAVEGTETDVAAAGASAEAADLTSSEPVAATKAAGLSGAADAPAVDAAAPAAADVAADAAAPAAAELPAGAAAPNADGSAPAGYTVKGNADSGLYHEPDGQWYDATEAEFWFKSAADAEAAGFRKAGSRKAAAEPVAFVEAEYGKGSAEPAADGSAPAGHDVKGNKDSMLFHVPGSRWYDATEAEVWFDSAESAEKAGFKPAGGAAKQQVDEA</sequence>
<feature type="region of interest" description="Disordered" evidence="6">
    <location>
        <begin position="131"/>
        <end position="156"/>
    </location>
</feature>
<dbReference type="InterPro" id="IPR036373">
    <property type="entry name" value="Ribosomal_bL17_sf"/>
</dbReference>
<protein>
    <recommendedName>
        <fullName evidence="4">Large ribosomal subunit protein bL17</fullName>
    </recommendedName>
</protein>
<evidence type="ECO:0000256" key="3">
    <source>
        <dbReference type="ARBA" id="ARBA00023274"/>
    </source>
</evidence>